<feature type="transmembrane region" description="Helical" evidence="1">
    <location>
        <begin position="160"/>
        <end position="191"/>
    </location>
</feature>
<keyword evidence="3" id="KW-1185">Reference proteome</keyword>
<dbReference type="RefSeq" id="WP_343784728.1">
    <property type="nucleotide sequence ID" value="NZ_BAAAFH010000003.1"/>
</dbReference>
<protein>
    <recommendedName>
        <fullName evidence="4">Glycosyltransferase RgtA/B/C/D-like domain-containing protein</fullName>
    </recommendedName>
</protein>
<sequence length="591" mass="67563">MFIPDKKQKWAVASYFGLLFSFLVIRAITVPLIPDEAFTYFLYVEPGNFLAPAAQADANNHLLNSVLSYLSASAFGHSTFALRIPNLLFFGLYFFAAYKLAQHKKSPTSFWIVLVSLTTIYPILEFFSLSRGYGMSYAFLLYAISLVFDFQKQRNPLTPWLVLLITIAGLWSQLSLLFAFSMLLLICALILLREKEFSIRNKIGFSVSSVTTLFLFVLHIADMKKSGLLYFGSKHGFPITNLVSLNELLYQSKNKWLAYLIFVLILIALVSLIIFLLKFGVASLTRHEIVFPAILLGSVTGTVLSIYLLEGEGPLSRTALYFFLLLIGNFLFMSNQENGSARISTFIPIPLTVFTLCFINSKYVNYWAEHAVQKEIYQILSADKNPMKSVGGSDYLDRIFYAEHTIFGKGVPTTYHIQREHFAATDYLLLTQKDQKKYQNELKEYQLVVSDEQGVNLYQAKKMRTAAKIQSFTYTFQPGNYEFMGIGSLFSKEYDLKKDYCLLVETASKFPQKIADLTWVVSFFDQEGGAIETRYFTMNHFSRHWADGTPFSFSVPIPLIPENTDEVRLYLYNPKLQQHDPIKISYTLYQL</sequence>
<evidence type="ECO:0000313" key="2">
    <source>
        <dbReference type="EMBL" id="GAA0874062.1"/>
    </source>
</evidence>
<organism evidence="2 3">
    <name type="scientific">Wandonia haliotis</name>
    <dbReference type="NCBI Taxonomy" id="574963"/>
    <lineage>
        <taxon>Bacteria</taxon>
        <taxon>Pseudomonadati</taxon>
        <taxon>Bacteroidota</taxon>
        <taxon>Flavobacteriia</taxon>
        <taxon>Flavobacteriales</taxon>
        <taxon>Crocinitomicaceae</taxon>
        <taxon>Wandonia</taxon>
    </lineage>
</organism>
<evidence type="ECO:0000313" key="3">
    <source>
        <dbReference type="Proteomes" id="UP001501126"/>
    </source>
</evidence>
<feature type="transmembrane region" description="Helical" evidence="1">
    <location>
        <begin position="110"/>
        <end position="129"/>
    </location>
</feature>
<feature type="transmembrane region" description="Helical" evidence="1">
    <location>
        <begin position="12"/>
        <end position="33"/>
    </location>
</feature>
<evidence type="ECO:0008006" key="4">
    <source>
        <dbReference type="Google" id="ProtNLM"/>
    </source>
</evidence>
<reference evidence="2 3" key="1">
    <citation type="journal article" date="2019" name="Int. J. Syst. Evol. Microbiol.">
        <title>The Global Catalogue of Microorganisms (GCM) 10K type strain sequencing project: providing services to taxonomists for standard genome sequencing and annotation.</title>
        <authorList>
            <consortium name="The Broad Institute Genomics Platform"/>
            <consortium name="The Broad Institute Genome Sequencing Center for Infectious Disease"/>
            <person name="Wu L."/>
            <person name="Ma J."/>
        </authorList>
    </citation>
    <scope>NUCLEOTIDE SEQUENCE [LARGE SCALE GENOMIC DNA]</scope>
    <source>
        <strain evidence="2 3">JCM 16083</strain>
    </source>
</reference>
<gene>
    <name evidence="2" type="ORF">GCM10009118_04700</name>
</gene>
<dbReference type="EMBL" id="BAAAFH010000003">
    <property type="protein sequence ID" value="GAA0874062.1"/>
    <property type="molecule type" value="Genomic_DNA"/>
</dbReference>
<feature type="transmembrane region" description="Helical" evidence="1">
    <location>
        <begin position="80"/>
        <end position="98"/>
    </location>
</feature>
<evidence type="ECO:0000256" key="1">
    <source>
        <dbReference type="SAM" id="Phobius"/>
    </source>
</evidence>
<accession>A0ABN1MM78</accession>
<dbReference type="Proteomes" id="UP001501126">
    <property type="component" value="Unassembled WGS sequence"/>
</dbReference>
<keyword evidence="1" id="KW-1133">Transmembrane helix</keyword>
<name>A0ABN1MM78_9FLAO</name>
<feature type="transmembrane region" description="Helical" evidence="1">
    <location>
        <begin position="289"/>
        <end position="309"/>
    </location>
</feature>
<feature type="transmembrane region" description="Helical" evidence="1">
    <location>
        <begin position="315"/>
        <end position="332"/>
    </location>
</feature>
<comment type="caution">
    <text evidence="2">The sequence shown here is derived from an EMBL/GenBank/DDBJ whole genome shotgun (WGS) entry which is preliminary data.</text>
</comment>
<feature type="transmembrane region" description="Helical" evidence="1">
    <location>
        <begin position="256"/>
        <end position="277"/>
    </location>
</feature>
<keyword evidence="1" id="KW-0812">Transmembrane</keyword>
<feature type="transmembrane region" description="Helical" evidence="1">
    <location>
        <begin position="203"/>
        <end position="221"/>
    </location>
</feature>
<proteinExistence type="predicted"/>
<keyword evidence="1" id="KW-0472">Membrane</keyword>